<dbReference type="Proteomes" id="UP000632138">
    <property type="component" value="Unassembled WGS sequence"/>
</dbReference>
<reference evidence="2 3" key="1">
    <citation type="submission" date="2021-01" db="EMBL/GenBank/DDBJ databases">
        <title>Actinoplanes sp. nov. LDG1-06 isolated from lichen.</title>
        <authorList>
            <person name="Saeng-In P."/>
            <person name="Phongsopitanun W."/>
            <person name="Kanchanasin P."/>
            <person name="Yuki M."/>
            <person name="Kudo T."/>
            <person name="Ohkuma M."/>
            <person name="Tanasupawat S."/>
        </authorList>
    </citation>
    <scope>NUCLEOTIDE SEQUENCE [LARGE SCALE GENOMIC DNA]</scope>
    <source>
        <strain evidence="2 3">LDG1-06</strain>
    </source>
</reference>
<comment type="caution">
    <text evidence="2">The sequence shown here is derived from an EMBL/GenBank/DDBJ whole genome shotgun (WGS) entry which is preliminary data.</text>
</comment>
<keyword evidence="3" id="KW-1185">Reference proteome</keyword>
<evidence type="ECO:0008006" key="4">
    <source>
        <dbReference type="Google" id="ProtNLM"/>
    </source>
</evidence>
<gene>
    <name evidence="2" type="ORF">JIG36_42010</name>
</gene>
<sequence length="122" mass="11901">MAAGLTVAALAVGVAGCRSGDDDGRSVTAKVFVTLCAAESATCLKAAVSGVQVRVLAGDRSWGTAVTDEGGGVAIALPDGVSGPAGVEASSPVLSRALRADISVPPDGSVSVELIDPTPARR</sequence>
<name>A0ABS2ASG4_9ACTN</name>
<protein>
    <recommendedName>
        <fullName evidence="4">Lipoprotein</fullName>
    </recommendedName>
</protein>
<feature type="region of interest" description="Disordered" evidence="1">
    <location>
        <begin position="103"/>
        <end position="122"/>
    </location>
</feature>
<dbReference type="RefSeq" id="WP_203382409.1">
    <property type="nucleotide sequence ID" value="NZ_JAENHP010000023.1"/>
</dbReference>
<evidence type="ECO:0000313" key="3">
    <source>
        <dbReference type="Proteomes" id="UP000632138"/>
    </source>
</evidence>
<evidence type="ECO:0000313" key="2">
    <source>
        <dbReference type="EMBL" id="MBM2622099.1"/>
    </source>
</evidence>
<accession>A0ABS2ASG4</accession>
<organism evidence="2 3">
    <name type="scientific">Paractinoplanes ovalisporus</name>
    <dbReference type="NCBI Taxonomy" id="2810368"/>
    <lineage>
        <taxon>Bacteria</taxon>
        <taxon>Bacillati</taxon>
        <taxon>Actinomycetota</taxon>
        <taxon>Actinomycetes</taxon>
        <taxon>Micromonosporales</taxon>
        <taxon>Micromonosporaceae</taxon>
        <taxon>Paractinoplanes</taxon>
    </lineage>
</organism>
<dbReference type="EMBL" id="JAENHP010000023">
    <property type="protein sequence ID" value="MBM2622099.1"/>
    <property type="molecule type" value="Genomic_DNA"/>
</dbReference>
<proteinExistence type="predicted"/>
<evidence type="ECO:0000256" key="1">
    <source>
        <dbReference type="SAM" id="MobiDB-lite"/>
    </source>
</evidence>